<keyword evidence="2" id="KW-0229">DNA integration</keyword>
<dbReference type="GO" id="GO:0003677">
    <property type="term" value="F:DNA binding"/>
    <property type="evidence" value="ECO:0007669"/>
    <property type="project" value="UniProtKB-UniRule"/>
</dbReference>
<evidence type="ECO:0000313" key="9">
    <source>
        <dbReference type="EMBL" id="PZP53770.1"/>
    </source>
</evidence>
<feature type="region of interest" description="Disordered" evidence="6">
    <location>
        <begin position="98"/>
        <end position="121"/>
    </location>
</feature>
<dbReference type="InterPro" id="IPR013762">
    <property type="entry name" value="Integrase-like_cat_sf"/>
</dbReference>
<dbReference type="InterPro" id="IPR025166">
    <property type="entry name" value="Integrase_DNA_bind_dom"/>
</dbReference>
<keyword evidence="3 5" id="KW-0238">DNA-binding</keyword>
<evidence type="ECO:0000256" key="5">
    <source>
        <dbReference type="PROSITE-ProRule" id="PRU01248"/>
    </source>
</evidence>
<dbReference type="InterPro" id="IPR038488">
    <property type="entry name" value="Integrase_DNA-bd_sf"/>
</dbReference>
<evidence type="ECO:0000313" key="10">
    <source>
        <dbReference type="Proteomes" id="UP000249769"/>
    </source>
</evidence>
<evidence type="ECO:0000256" key="4">
    <source>
        <dbReference type="ARBA" id="ARBA00023172"/>
    </source>
</evidence>
<sequence length="440" mass="48241">MSKTLTVKFIANAKPATSRREIPDAACPGLYLILNPTGAKSWAVRYRFAGKPKKLTLGPVITERAVSLPVGTAPQIGEAHTLSEARVRANSTVALLREGEDPAQAVRSGPRQDAGPRDDTANGALNQFILRHVEKKNRPSTQKATKRFIDMYVRPEIGGKKVRRVSKADFVGIVDKAHREGGPASANRVLAILKKFGAWCVAEDILPSSPAETIRDPAPNVSRDRVLTDDEIRWLWRASGEFGYPFGSLWRVLLLTAQRREEVAAAPKEEFSLKSEDPLWIIPRERTKNGKENALPLVPAVVAILEGLPVITECKFLFSTTGETSISGYSRAKGRLDARMMEIAREDIVARGGDPDSASIQPWVLHDLRRTAASGMAKLGAPIHVVEAILNHKSGAISGVAAIYNRHDYADEKRKWLLLWTEKVLSLGSNQATLTSDNKS</sequence>
<evidence type="ECO:0000256" key="1">
    <source>
        <dbReference type="ARBA" id="ARBA00008857"/>
    </source>
</evidence>
<dbReference type="PANTHER" id="PTHR30629">
    <property type="entry name" value="PROPHAGE INTEGRASE"/>
    <property type="match status" value="1"/>
</dbReference>
<evidence type="ECO:0000259" key="8">
    <source>
        <dbReference type="PROSITE" id="PS51900"/>
    </source>
</evidence>
<feature type="domain" description="Tyr recombinase" evidence="7">
    <location>
        <begin position="222"/>
        <end position="418"/>
    </location>
</feature>
<dbReference type="SUPFAM" id="SSF56349">
    <property type="entry name" value="DNA breaking-rejoining enzymes"/>
    <property type="match status" value="1"/>
</dbReference>
<dbReference type="InterPro" id="IPR044068">
    <property type="entry name" value="CB"/>
</dbReference>
<dbReference type="InterPro" id="IPR002104">
    <property type="entry name" value="Integrase_catalytic"/>
</dbReference>
<dbReference type="EMBL" id="QFOL01000010">
    <property type="protein sequence ID" value="PZP53770.1"/>
    <property type="molecule type" value="Genomic_DNA"/>
</dbReference>
<dbReference type="CDD" id="cd00801">
    <property type="entry name" value="INT_P4_C"/>
    <property type="match status" value="1"/>
</dbReference>
<protein>
    <submittedName>
        <fullName evidence="9">Integrase</fullName>
    </submittedName>
</protein>
<comment type="similarity">
    <text evidence="1">Belongs to the 'phage' integrase family.</text>
</comment>
<dbReference type="Gene3D" id="3.30.160.390">
    <property type="entry name" value="Integrase, DNA-binding domain"/>
    <property type="match status" value="1"/>
</dbReference>
<dbReference type="PROSITE" id="PS51898">
    <property type="entry name" value="TYR_RECOMBINASE"/>
    <property type="match status" value="1"/>
</dbReference>
<evidence type="ECO:0000256" key="2">
    <source>
        <dbReference type="ARBA" id="ARBA00022908"/>
    </source>
</evidence>
<dbReference type="Proteomes" id="UP000249769">
    <property type="component" value="Unassembled WGS sequence"/>
</dbReference>
<comment type="caution">
    <text evidence="9">The sequence shown here is derived from an EMBL/GenBank/DDBJ whole genome shotgun (WGS) entry which is preliminary data.</text>
</comment>
<reference evidence="9 10" key="1">
    <citation type="submission" date="2017-08" db="EMBL/GenBank/DDBJ databases">
        <title>Infants hospitalized years apart are colonized by the same room-sourced microbial strains.</title>
        <authorList>
            <person name="Brooks B."/>
            <person name="Olm M.R."/>
            <person name="Firek B.A."/>
            <person name="Baker R."/>
            <person name="Thomas B.C."/>
            <person name="Morowitz M.J."/>
            <person name="Banfield J.F."/>
        </authorList>
    </citation>
    <scope>NUCLEOTIDE SEQUENCE [LARGE SCALE GENOMIC DNA]</scope>
    <source>
        <strain evidence="9">S2_009_000_R2_73</strain>
    </source>
</reference>
<proteinExistence type="inferred from homology"/>
<dbReference type="GO" id="GO:0006310">
    <property type="term" value="P:DNA recombination"/>
    <property type="evidence" value="ECO:0007669"/>
    <property type="project" value="UniProtKB-KW"/>
</dbReference>
<dbReference type="Pfam" id="PF00589">
    <property type="entry name" value="Phage_integrase"/>
    <property type="match status" value="1"/>
</dbReference>
<organism evidence="9 10">
    <name type="scientific">Agrobacterium fabrum</name>
    <dbReference type="NCBI Taxonomy" id="1176649"/>
    <lineage>
        <taxon>Bacteria</taxon>
        <taxon>Pseudomonadati</taxon>
        <taxon>Pseudomonadota</taxon>
        <taxon>Alphaproteobacteria</taxon>
        <taxon>Hyphomicrobiales</taxon>
        <taxon>Rhizobiaceae</taxon>
        <taxon>Rhizobium/Agrobacterium group</taxon>
        <taxon>Agrobacterium</taxon>
        <taxon>Agrobacterium tumefaciens complex</taxon>
    </lineage>
</organism>
<dbReference type="Gene3D" id="1.10.443.10">
    <property type="entry name" value="Intergrase catalytic core"/>
    <property type="match status" value="1"/>
</dbReference>
<keyword evidence="4" id="KW-0233">DNA recombination</keyword>
<name>A0A2W5FJ82_9HYPH</name>
<dbReference type="GO" id="GO:0015074">
    <property type="term" value="P:DNA integration"/>
    <property type="evidence" value="ECO:0007669"/>
    <property type="project" value="UniProtKB-KW"/>
</dbReference>
<evidence type="ECO:0000259" key="7">
    <source>
        <dbReference type="PROSITE" id="PS51898"/>
    </source>
</evidence>
<dbReference type="InterPro" id="IPR010998">
    <property type="entry name" value="Integrase_recombinase_N"/>
</dbReference>
<dbReference type="PANTHER" id="PTHR30629:SF2">
    <property type="entry name" value="PROPHAGE INTEGRASE INTS-RELATED"/>
    <property type="match status" value="1"/>
</dbReference>
<evidence type="ECO:0000256" key="3">
    <source>
        <dbReference type="ARBA" id="ARBA00023125"/>
    </source>
</evidence>
<dbReference type="AlphaFoldDB" id="A0A2W5FJ82"/>
<feature type="domain" description="Core-binding (CB)" evidence="8">
    <location>
        <begin position="119"/>
        <end position="201"/>
    </location>
</feature>
<dbReference type="Pfam" id="PF13356">
    <property type="entry name" value="Arm-DNA-bind_3"/>
    <property type="match status" value="1"/>
</dbReference>
<dbReference type="Gene3D" id="1.10.150.130">
    <property type="match status" value="1"/>
</dbReference>
<evidence type="ECO:0000256" key="6">
    <source>
        <dbReference type="SAM" id="MobiDB-lite"/>
    </source>
</evidence>
<dbReference type="InterPro" id="IPR011010">
    <property type="entry name" value="DNA_brk_join_enz"/>
</dbReference>
<dbReference type="PROSITE" id="PS51900">
    <property type="entry name" value="CB"/>
    <property type="match status" value="1"/>
</dbReference>
<accession>A0A2W5FJ82</accession>
<dbReference type="InterPro" id="IPR050808">
    <property type="entry name" value="Phage_Integrase"/>
</dbReference>
<gene>
    <name evidence="9" type="ORF">DI595_02400</name>
</gene>